<dbReference type="PANTHER" id="PTHR30137">
    <property type="entry name" value="LUCIFERASE-LIKE MONOOXYGENASE"/>
    <property type="match status" value="1"/>
</dbReference>
<evidence type="ECO:0000259" key="1">
    <source>
        <dbReference type="Pfam" id="PF00296"/>
    </source>
</evidence>
<evidence type="ECO:0000313" key="3">
    <source>
        <dbReference type="Proteomes" id="UP000270743"/>
    </source>
</evidence>
<accession>A0A3S4CJS1</accession>
<dbReference type="InterPro" id="IPR011251">
    <property type="entry name" value="Luciferase-like_dom"/>
</dbReference>
<dbReference type="EMBL" id="UZWE01000029">
    <property type="protein sequence ID" value="VDS08796.1"/>
    <property type="molecule type" value="Genomic_DNA"/>
</dbReference>
<dbReference type="InterPro" id="IPR050766">
    <property type="entry name" value="Bact_Lucif_Oxidored"/>
</dbReference>
<dbReference type="Proteomes" id="UP000270743">
    <property type="component" value="Unassembled WGS sequence"/>
</dbReference>
<keyword evidence="3" id="KW-1185">Reference proteome</keyword>
<dbReference type="RefSeq" id="WP_126154442.1">
    <property type="nucleotide sequence ID" value="NZ_UZWE01000029.1"/>
</dbReference>
<dbReference type="Pfam" id="PF00296">
    <property type="entry name" value="Bac_luciferase"/>
    <property type="match status" value="1"/>
</dbReference>
<dbReference type="InterPro" id="IPR036661">
    <property type="entry name" value="Luciferase-like_sf"/>
</dbReference>
<dbReference type="PANTHER" id="PTHR30137:SF15">
    <property type="entry name" value="BLL6902 PROTEIN"/>
    <property type="match status" value="1"/>
</dbReference>
<evidence type="ECO:0000313" key="2">
    <source>
        <dbReference type="EMBL" id="VDS08796.1"/>
    </source>
</evidence>
<gene>
    <name evidence="2" type="primary">limB_1</name>
    <name evidence="2" type="ORF">PARHAE_01980</name>
</gene>
<organism evidence="2 3">
    <name type="scientific">Paracoccus haematequi</name>
    <dbReference type="NCBI Taxonomy" id="2491866"/>
    <lineage>
        <taxon>Bacteria</taxon>
        <taxon>Pseudomonadati</taxon>
        <taxon>Pseudomonadota</taxon>
        <taxon>Alphaproteobacteria</taxon>
        <taxon>Rhodobacterales</taxon>
        <taxon>Paracoccaceae</taxon>
        <taxon>Paracoccus</taxon>
    </lineage>
</organism>
<dbReference type="GO" id="GO:0052601">
    <property type="term" value="F:limonene 1,2-monooxygenase [NAD(P)H) activity"/>
    <property type="evidence" value="ECO:0007669"/>
    <property type="project" value="UniProtKB-EC"/>
</dbReference>
<dbReference type="Gene3D" id="3.20.20.30">
    <property type="entry name" value="Luciferase-like domain"/>
    <property type="match status" value="1"/>
</dbReference>
<name>A0A3S4CJS1_9RHOB</name>
<proteinExistence type="predicted"/>
<reference evidence="2 3" key="1">
    <citation type="submission" date="2018-12" db="EMBL/GenBank/DDBJ databases">
        <authorList>
            <person name="Criscuolo A."/>
        </authorList>
    </citation>
    <scope>NUCLEOTIDE SEQUENCE [LARGE SCALE GENOMIC DNA]</scope>
    <source>
        <strain evidence="2">ACIP1116241</strain>
    </source>
</reference>
<dbReference type="SUPFAM" id="SSF51679">
    <property type="entry name" value="Bacterial luciferase-like"/>
    <property type="match status" value="1"/>
</dbReference>
<keyword evidence="2" id="KW-0503">Monooxygenase</keyword>
<protein>
    <submittedName>
        <fullName evidence="2">Limonene 1,2-monooxygenase</fullName>
        <ecNumber evidence="2">1.14.13.107</ecNumber>
    </submittedName>
</protein>
<keyword evidence="2" id="KW-0560">Oxidoreductase</keyword>
<dbReference type="EC" id="1.14.13.107" evidence="2"/>
<dbReference type="OrthoDB" id="9804736at2"/>
<dbReference type="GO" id="GO:0005829">
    <property type="term" value="C:cytosol"/>
    <property type="evidence" value="ECO:0007669"/>
    <property type="project" value="TreeGrafter"/>
</dbReference>
<dbReference type="AlphaFoldDB" id="A0A3S4CJS1"/>
<feature type="domain" description="Luciferase-like" evidence="1">
    <location>
        <begin position="6"/>
        <end position="254"/>
    </location>
</feature>
<sequence length="327" mass="36264">MGISHFAILIPGNFAGDDPFTGLDETLRLFELAEDLGYHSAWVRQRHLERGVSSAATFLAAATQRTSRIGLGSAVIQLGYESPFRLAEDLATVDVLSRGRLNVGVSVGPAPFAHLLDGYLPQWPRGESRYAPAERLARALRSEPLSDRAEAGNAAGDQIPRLQPHAKGLTNRLWYGGGSTASAEWAGRNGWKLLTGNVITAERHKVFLKTQADLIRTYREAWQGQGQPQVALGRVLLPTDSATPEQREKYAAFVERRLPRTCQPNGPQDTMFLPDLTGTSDQIMAALRHDPILPQVDHLRLELPYEFEPEDYRQILRDFAGMFDALR</sequence>